<evidence type="ECO:0000256" key="8">
    <source>
        <dbReference type="ARBA" id="ARBA00023136"/>
    </source>
</evidence>
<dbReference type="AlphaFoldDB" id="A0A1I5DWA2"/>
<gene>
    <name evidence="9" type="primary">secE</name>
    <name evidence="10" type="ORF">SAMN05660284_02765</name>
</gene>
<dbReference type="InterPro" id="IPR038379">
    <property type="entry name" value="SecE_sf"/>
</dbReference>
<dbReference type="GO" id="GO:0009306">
    <property type="term" value="P:protein secretion"/>
    <property type="evidence" value="ECO:0007669"/>
    <property type="project" value="UniProtKB-UniRule"/>
</dbReference>
<dbReference type="InterPro" id="IPR005807">
    <property type="entry name" value="SecE_bac"/>
</dbReference>
<evidence type="ECO:0000256" key="7">
    <source>
        <dbReference type="ARBA" id="ARBA00023010"/>
    </source>
</evidence>
<evidence type="ECO:0000256" key="5">
    <source>
        <dbReference type="ARBA" id="ARBA00022927"/>
    </source>
</evidence>
<dbReference type="InterPro" id="IPR001901">
    <property type="entry name" value="Translocase_SecE/Sec61-g"/>
</dbReference>
<keyword evidence="3 9" id="KW-1003">Cell membrane</keyword>
<evidence type="ECO:0000256" key="6">
    <source>
        <dbReference type="ARBA" id="ARBA00022989"/>
    </source>
</evidence>
<feature type="transmembrane region" description="Helical" evidence="9">
    <location>
        <begin position="101"/>
        <end position="125"/>
    </location>
</feature>
<dbReference type="PRINTS" id="PR01650">
    <property type="entry name" value="SECETRNLCASE"/>
</dbReference>
<dbReference type="Proteomes" id="UP000242869">
    <property type="component" value="Unassembled WGS sequence"/>
</dbReference>
<dbReference type="GO" id="GO:0043952">
    <property type="term" value="P:protein transport by the Sec complex"/>
    <property type="evidence" value="ECO:0007669"/>
    <property type="project" value="UniProtKB-UniRule"/>
</dbReference>
<evidence type="ECO:0000313" key="10">
    <source>
        <dbReference type="EMBL" id="SFO03478.1"/>
    </source>
</evidence>
<evidence type="ECO:0000313" key="11">
    <source>
        <dbReference type="Proteomes" id="UP000242869"/>
    </source>
</evidence>
<organism evidence="10 11">
    <name type="scientific">Formivibrio citricus</name>
    <dbReference type="NCBI Taxonomy" id="83765"/>
    <lineage>
        <taxon>Bacteria</taxon>
        <taxon>Pseudomonadati</taxon>
        <taxon>Pseudomonadota</taxon>
        <taxon>Betaproteobacteria</taxon>
        <taxon>Neisseriales</taxon>
        <taxon>Chitinibacteraceae</taxon>
        <taxon>Formivibrio</taxon>
    </lineage>
</organism>
<proteinExistence type="inferred from homology"/>
<dbReference type="STRING" id="83765.SAMN05660284_02765"/>
<sequence>MGCGSVLYRFTEKIAMESTDKIKVALALLLVAAGVTGFYLLPATPVVLRPLSVVAGLLSGVGVLWFSQLGQEFMGYARDSVKEAQKVVWPNKKETWQITGVVFLFVGVLALFMWVVDTGLAWLFYDVVLGRG</sequence>
<dbReference type="PANTHER" id="PTHR33910">
    <property type="entry name" value="PROTEIN TRANSLOCASE SUBUNIT SECE"/>
    <property type="match status" value="1"/>
</dbReference>
<keyword evidence="5 9" id="KW-0653">Protein transport</keyword>
<keyword evidence="11" id="KW-1185">Reference proteome</keyword>
<dbReference type="GO" id="GO:0008320">
    <property type="term" value="F:protein transmembrane transporter activity"/>
    <property type="evidence" value="ECO:0007669"/>
    <property type="project" value="UniProtKB-UniRule"/>
</dbReference>
<dbReference type="NCBIfam" id="NF004371">
    <property type="entry name" value="PRK05740.1-1"/>
    <property type="match status" value="1"/>
</dbReference>
<evidence type="ECO:0000256" key="2">
    <source>
        <dbReference type="ARBA" id="ARBA00022448"/>
    </source>
</evidence>
<dbReference type="GO" id="GO:0005886">
    <property type="term" value="C:plasma membrane"/>
    <property type="evidence" value="ECO:0007669"/>
    <property type="project" value="UniProtKB-UniRule"/>
</dbReference>
<dbReference type="GO" id="GO:0006605">
    <property type="term" value="P:protein targeting"/>
    <property type="evidence" value="ECO:0007669"/>
    <property type="project" value="UniProtKB-UniRule"/>
</dbReference>
<feature type="transmembrane region" description="Helical" evidence="9">
    <location>
        <begin position="22"/>
        <end position="41"/>
    </location>
</feature>
<comment type="similarity">
    <text evidence="9">Belongs to the SecE/SEC61-gamma family.</text>
</comment>
<evidence type="ECO:0000256" key="9">
    <source>
        <dbReference type="HAMAP-Rule" id="MF_00422"/>
    </source>
</evidence>
<evidence type="ECO:0000256" key="3">
    <source>
        <dbReference type="ARBA" id="ARBA00022475"/>
    </source>
</evidence>
<feature type="transmembrane region" description="Helical" evidence="9">
    <location>
        <begin position="47"/>
        <end position="66"/>
    </location>
</feature>
<keyword evidence="2 9" id="KW-0813">Transport</keyword>
<protein>
    <recommendedName>
        <fullName evidence="9">Protein translocase subunit SecE</fullName>
    </recommendedName>
</protein>
<comment type="function">
    <text evidence="9">Essential subunit of the Sec protein translocation channel SecYEG. Clamps together the 2 halves of SecY. May contact the channel plug during translocation.</text>
</comment>
<comment type="subunit">
    <text evidence="9">Component of the Sec protein translocase complex. Heterotrimer consisting of SecY, SecE and SecG subunits. The heterotrimers can form oligomers, although 1 heterotrimer is thought to be able to translocate proteins. Interacts with the ribosome. Interacts with SecDF, and other proteins may be involved. Interacts with SecA.</text>
</comment>
<name>A0A1I5DWA2_9NEIS</name>
<accession>A0A1I5DWA2</accession>
<dbReference type="Gene3D" id="1.20.5.1030">
    <property type="entry name" value="Preprotein translocase secy subunit"/>
    <property type="match status" value="1"/>
</dbReference>
<comment type="subcellular location">
    <subcellularLocation>
        <location evidence="1">Membrane</location>
    </subcellularLocation>
</comment>
<reference evidence="11" key="1">
    <citation type="submission" date="2016-10" db="EMBL/GenBank/DDBJ databases">
        <authorList>
            <person name="Varghese N."/>
            <person name="Submissions S."/>
        </authorList>
    </citation>
    <scope>NUCLEOTIDE SEQUENCE [LARGE SCALE GENOMIC DNA]</scope>
    <source>
        <strain evidence="11">DSM 6150</strain>
    </source>
</reference>
<keyword evidence="6 9" id="KW-1133">Transmembrane helix</keyword>
<dbReference type="PANTHER" id="PTHR33910:SF1">
    <property type="entry name" value="PROTEIN TRANSLOCASE SUBUNIT SECE"/>
    <property type="match status" value="1"/>
</dbReference>
<dbReference type="EMBL" id="FOVE01000029">
    <property type="protein sequence ID" value="SFO03478.1"/>
    <property type="molecule type" value="Genomic_DNA"/>
</dbReference>
<dbReference type="NCBIfam" id="TIGR00964">
    <property type="entry name" value="secE_bact"/>
    <property type="match status" value="1"/>
</dbReference>
<comment type="caution">
    <text evidence="9">Lacks conserved residue(s) required for the propagation of feature annotation.</text>
</comment>
<evidence type="ECO:0000256" key="1">
    <source>
        <dbReference type="ARBA" id="ARBA00004370"/>
    </source>
</evidence>
<evidence type="ECO:0000256" key="4">
    <source>
        <dbReference type="ARBA" id="ARBA00022692"/>
    </source>
</evidence>
<keyword evidence="7 9" id="KW-0811">Translocation</keyword>
<keyword evidence="8 9" id="KW-0472">Membrane</keyword>
<dbReference type="GO" id="GO:0065002">
    <property type="term" value="P:intracellular protein transmembrane transport"/>
    <property type="evidence" value="ECO:0007669"/>
    <property type="project" value="UniProtKB-UniRule"/>
</dbReference>
<dbReference type="HAMAP" id="MF_00422">
    <property type="entry name" value="SecE"/>
    <property type="match status" value="1"/>
</dbReference>
<keyword evidence="4 9" id="KW-0812">Transmembrane</keyword>
<dbReference type="Pfam" id="PF00584">
    <property type="entry name" value="SecE"/>
    <property type="match status" value="1"/>
</dbReference>